<dbReference type="PANTHER" id="PTHR11472:SF34">
    <property type="entry name" value="REGULATOR OF TELOMERE ELONGATION HELICASE 1"/>
    <property type="match status" value="1"/>
</dbReference>
<evidence type="ECO:0000256" key="10">
    <source>
        <dbReference type="ARBA" id="ARBA00023125"/>
    </source>
</evidence>
<dbReference type="SMART" id="SM00491">
    <property type="entry name" value="HELICc2"/>
    <property type="match status" value="1"/>
</dbReference>
<feature type="domain" description="Helicase ATP-binding" evidence="14">
    <location>
        <begin position="154"/>
        <end position="411"/>
    </location>
</feature>
<dbReference type="Proteomes" id="UP000606193">
    <property type="component" value="Unassembled WGS sequence"/>
</dbReference>
<protein>
    <submittedName>
        <fullName evidence="15">ATP-dependent DNA helicase</fullName>
    </submittedName>
</protein>
<dbReference type="Gene3D" id="1.10.275.40">
    <property type="match status" value="1"/>
</dbReference>
<keyword evidence="11" id="KW-0234">DNA repair</keyword>
<comment type="caution">
    <text evidence="15">The sequence shown here is derived from an EMBL/GenBank/DDBJ whole genome shotgun (WGS) entry which is preliminary data.</text>
</comment>
<dbReference type="InterPro" id="IPR006554">
    <property type="entry name" value="Helicase-like_DEXD_c2"/>
</dbReference>
<keyword evidence="3" id="KW-0547">Nucleotide-binding</keyword>
<evidence type="ECO:0000256" key="3">
    <source>
        <dbReference type="ARBA" id="ARBA00022741"/>
    </source>
</evidence>
<keyword evidence="5" id="KW-0378">Hydrolase</keyword>
<dbReference type="SMART" id="SM00488">
    <property type="entry name" value="DEXDc2"/>
    <property type="match status" value="1"/>
</dbReference>
<accession>A0ABR7N3B3</accession>
<keyword evidence="12" id="KW-0413">Isomerase</keyword>
<dbReference type="InterPro" id="IPR006555">
    <property type="entry name" value="ATP-dep_Helicase_C"/>
</dbReference>
<dbReference type="GO" id="GO:0004386">
    <property type="term" value="F:helicase activity"/>
    <property type="evidence" value="ECO:0007669"/>
    <property type="project" value="UniProtKB-KW"/>
</dbReference>
<evidence type="ECO:0000256" key="7">
    <source>
        <dbReference type="ARBA" id="ARBA00022840"/>
    </source>
</evidence>
<evidence type="ECO:0000256" key="5">
    <source>
        <dbReference type="ARBA" id="ARBA00022801"/>
    </source>
</evidence>
<evidence type="ECO:0000256" key="12">
    <source>
        <dbReference type="ARBA" id="ARBA00023235"/>
    </source>
</evidence>
<evidence type="ECO:0000256" key="11">
    <source>
        <dbReference type="ARBA" id="ARBA00023204"/>
    </source>
</evidence>
<dbReference type="InterPro" id="IPR011604">
    <property type="entry name" value="PDDEXK-like_dom_sf"/>
</dbReference>
<organism evidence="15 16">
    <name type="scientific">Jutongia huaianensis</name>
    <dbReference type="NCBI Taxonomy" id="2763668"/>
    <lineage>
        <taxon>Bacteria</taxon>
        <taxon>Bacillati</taxon>
        <taxon>Bacillota</taxon>
        <taxon>Clostridia</taxon>
        <taxon>Lachnospirales</taxon>
        <taxon>Lachnospiraceae</taxon>
        <taxon>Jutongia</taxon>
    </lineage>
</organism>
<evidence type="ECO:0000256" key="4">
    <source>
        <dbReference type="ARBA" id="ARBA00022763"/>
    </source>
</evidence>
<dbReference type="Pfam" id="PF13307">
    <property type="entry name" value="Helicase_C_2"/>
    <property type="match status" value="1"/>
</dbReference>
<dbReference type="PROSITE" id="PS51193">
    <property type="entry name" value="HELICASE_ATP_BIND_2"/>
    <property type="match status" value="1"/>
</dbReference>
<keyword evidence="7" id="KW-0067">ATP-binding</keyword>
<dbReference type="InterPro" id="IPR014001">
    <property type="entry name" value="Helicase_ATP-bd"/>
</dbReference>
<dbReference type="InterPro" id="IPR014013">
    <property type="entry name" value="Helic_SF1/SF2_ATP-bd_DinG/Rad3"/>
</dbReference>
<evidence type="ECO:0000256" key="6">
    <source>
        <dbReference type="ARBA" id="ARBA00022806"/>
    </source>
</evidence>
<evidence type="ECO:0000313" key="16">
    <source>
        <dbReference type="Proteomes" id="UP000606193"/>
    </source>
</evidence>
<gene>
    <name evidence="15" type="ORF">H8704_10760</name>
</gene>
<evidence type="ECO:0000256" key="9">
    <source>
        <dbReference type="ARBA" id="ARBA00023014"/>
    </source>
</evidence>
<keyword evidence="6 15" id="KW-0347">Helicase</keyword>
<dbReference type="InterPro" id="IPR027417">
    <property type="entry name" value="P-loop_NTPase"/>
</dbReference>
<dbReference type="PANTHER" id="PTHR11472">
    <property type="entry name" value="DNA REPAIR DEAD HELICASE RAD3/XP-D SUBFAMILY MEMBER"/>
    <property type="match status" value="1"/>
</dbReference>
<dbReference type="Gene3D" id="3.40.50.300">
    <property type="entry name" value="P-loop containing nucleotide triphosphate hydrolases"/>
    <property type="match status" value="2"/>
</dbReference>
<dbReference type="InterPro" id="IPR042493">
    <property type="entry name" value="XPD_DNA_FeS"/>
</dbReference>
<keyword evidence="9" id="KW-0411">Iron-sulfur</keyword>
<dbReference type="InterPro" id="IPR045028">
    <property type="entry name" value="DinG/Rad3-like"/>
</dbReference>
<keyword evidence="4" id="KW-0227">DNA damage</keyword>
<keyword evidence="2" id="KW-0479">Metal-binding</keyword>
<name>A0ABR7N3B3_9FIRM</name>
<evidence type="ECO:0000256" key="8">
    <source>
        <dbReference type="ARBA" id="ARBA00023004"/>
    </source>
</evidence>
<sequence length="777" mass="89864">MQEGTRIHKKLQKRMGSTYLAEVPLDITVPVTYDGVSLEITVEGRADGIFPAKDGSSMTIDEIKGIYRHVSRLKEPVLVHKAQAMCYGYIYAKKNKLKNIGIRMTYCHIPTEEVRIFEERISFRKIENWFLDLVQEYAKWAAWEIKWQEERNRTIRSLRFPFDYREGQQTLVKGVYQSILRKKRLYIEAPTGVGKTISTVFPAVKSIGEGITEKIFYLTAKTITRTVAQESFTLLAAQGMRLKFITLTAKEKICILDKPQCNPQACPRALGHFDRVNDAVYDLLTQEDSISRDMILSYAEKHNVCPFEMSLDVSTWCDAIIGDYNYAFDPTACLKRFFAQETENPYIFLIDEAHNLVDRAREMYSSTLIKEDFLKIKKIMTTHSRKIARSLERCNKELLELKRECEERKIYDSIEIEPFVMKALRLSSLLEEYLHSRTDSGDYTALPDITPGDPAALPLDNDSREDVLAFYFELRYFLSIYETLDEKYIIYGDYDPAGAFYLHLQCMDPSGNLDSYLKRGRCAVFFSATLLPVQYYRDQLAGREDDYAIYAPSPFSSSNRLLMIARDVSTKYTRRTPAEYQRISDYILRFIQAKTGNYLIFFPSYRMLEDIRSYIESSSYCQECVNVYVQETSMSETEREEFLSHFEDTPTKTTIGLCVMGGIFGEGIDLKDSRLIGAVIAGTGLPMVCTQNELFRNYFDEKKGTGFNYAYQYPGMNKVLQAAGRVIRTDSDRGAILLLDERFLQNSYQSLFPREWFPYDVVTADSMGKYLSDFWDR</sequence>
<evidence type="ECO:0000259" key="14">
    <source>
        <dbReference type="PROSITE" id="PS51193"/>
    </source>
</evidence>
<evidence type="ECO:0000313" key="15">
    <source>
        <dbReference type="EMBL" id="MBC8563101.1"/>
    </source>
</evidence>
<proteinExistence type="inferred from homology"/>
<dbReference type="Gene3D" id="3.90.320.10">
    <property type="match status" value="1"/>
</dbReference>
<keyword evidence="8" id="KW-0408">Iron</keyword>
<evidence type="ECO:0000256" key="2">
    <source>
        <dbReference type="ARBA" id="ARBA00022723"/>
    </source>
</evidence>
<comment type="similarity">
    <text evidence="13">Belongs to the helicase family. DinG subfamily.</text>
</comment>
<dbReference type="Gene3D" id="1.10.30.20">
    <property type="entry name" value="Bacterial XPD DNA helicase, FeS cluster domain"/>
    <property type="match status" value="1"/>
</dbReference>
<dbReference type="SUPFAM" id="SSF52540">
    <property type="entry name" value="P-loop containing nucleoside triphosphate hydrolases"/>
    <property type="match status" value="2"/>
</dbReference>
<keyword evidence="1" id="KW-0004">4Fe-4S</keyword>
<evidence type="ECO:0000256" key="1">
    <source>
        <dbReference type="ARBA" id="ARBA00022485"/>
    </source>
</evidence>
<dbReference type="EMBL" id="JACRSX010000016">
    <property type="protein sequence ID" value="MBC8563101.1"/>
    <property type="molecule type" value="Genomic_DNA"/>
</dbReference>
<keyword evidence="16" id="KW-1185">Reference proteome</keyword>
<dbReference type="Pfam" id="PF06733">
    <property type="entry name" value="DEAD_2"/>
    <property type="match status" value="1"/>
</dbReference>
<evidence type="ECO:0000256" key="13">
    <source>
        <dbReference type="ARBA" id="ARBA00038058"/>
    </source>
</evidence>
<dbReference type="SMART" id="SM00487">
    <property type="entry name" value="DEXDc"/>
    <property type="match status" value="1"/>
</dbReference>
<keyword evidence="10" id="KW-0238">DNA-binding</keyword>
<dbReference type="InterPro" id="IPR010614">
    <property type="entry name" value="RAD3-like_helicase_DEAD"/>
</dbReference>
<reference evidence="15 16" key="1">
    <citation type="submission" date="2020-08" db="EMBL/GenBank/DDBJ databases">
        <title>Genome public.</title>
        <authorList>
            <person name="Liu C."/>
            <person name="Sun Q."/>
        </authorList>
    </citation>
    <scope>NUCLEOTIDE SEQUENCE [LARGE SCALE GENOMIC DNA]</scope>
    <source>
        <strain evidence="15 16">NSJ-37</strain>
    </source>
</reference>